<dbReference type="Proteomes" id="UP000594263">
    <property type="component" value="Unplaced"/>
</dbReference>
<dbReference type="InterPro" id="IPR040420">
    <property type="entry name" value="At1g76660-like"/>
</dbReference>
<feature type="compositionally biased region" description="Polar residues" evidence="1">
    <location>
        <begin position="378"/>
        <end position="399"/>
    </location>
</feature>
<accession>A0A7N0U2S5</accession>
<evidence type="ECO:0000313" key="2">
    <source>
        <dbReference type="EnsemblPlants" id="Kaladp0050s0180.1.v1.1.CDS.1"/>
    </source>
</evidence>
<proteinExistence type="predicted"/>
<dbReference type="PANTHER" id="PTHR31798">
    <property type="entry name" value="HYDROXYPROLINE-RICH GLYCOPROTEIN-LIKE"/>
    <property type="match status" value="1"/>
</dbReference>
<evidence type="ECO:0000313" key="3">
    <source>
        <dbReference type="Proteomes" id="UP000594263"/>
    </source>
</evidence>
<dbReference type="PANTHER" id="PTHR31798:SF2">
    <property type="entry name" value="HYDROXYPROLINE-RICH GLYCOPROTEIN FAMILY PROTEIN"/>
    <property type="match status" value="1"/>
</dbReference>
<dbReference type="AlphaFoldDB" id="A0A7N0U2S5"/>
<name>A0A7N0U2S5_KALFE</name>
<protein>
    <recommendedName>
        <fullName evidence="4">Hydroxyproline-rich glycoprotein family protein</fullName>
    </recommendedName>
</protein>
<evidence type="ECO:0008006" key="4">
    <source>
        <dbReference type="Google" id="ProtNLM"/>
    </source>
</evidence>
<feature type="region of interest" description="Disordered" evidence="1">
    <location>
        <begin position="231"/>
        <end position="301"/>
    </location>
</feature>
<organism evidence="2 3">
    <name type="scientific">Kalanchoe fedtschenkoi</name>
    <name type="common">Lavender scallops</name>
    <name type="synonym">South American air plant</name>
    <dbReference type="NCBI Taxonomy" id="63787"/>
    <lineage>
        <taxon>Eukaryota</taxon>
        <taxon>Viridiplantae</taxon>
        <taxon>Streptophyta</taxon>
        <taxon>Embryophyta</taxon>
        <taxon>Tracheophyta</taxon>
        <taxon>Spermatophyta</taxon>
        <taxon>Magnoliopsida</taxon>
        <taxon>eudicotyledons</taxon>
        <taxon>Gunneridae</taxon>
        <taxon>Pentapetalae</taxon>
        <taxon>Saxifragales</taxon>
        <taxon>Crassulaceae</taxon>
        <taxon>Kalanchoe</taxon>
    </lineage>
</organism>
<sequence length="466" mass="50010">MFEFSQKRKGSGFWSMYWCFGSHKNNKRIGHALFLSESGRSEQPAALASESLNSEGRLVVLPFVAPPSSPTSFDPSEPPSATLSPVNMFSASSGMYSPSGPTNIFAIGPYANEPQLVSPPVFSTFTTEPSTAPVTPPPEYVHLTTPSSPEVPFARLLDPTNNNSEVSRAFPLSQYEFQSYQYYPGSPVGQLISPCSGISSSGTSSPFEHVVGSRSLQFPSTGRPKFLILDKKPARDWGSRTGSGSLTPDSAGPRKAPARDWGSRIGSGSVTPDSTGHWKPGKDWGSRIGSGSLTPDTASRRSRESCILDLQNYIISHAPNMGKSAPKFESLEGQGLGHGPNAEPVVDHRVSFELSAMDVLKCVEKKQAAWTPSPFPDASSSTPGENLNPATTSEEQQTAQRRSIFALGSGKEFNFDNIVVGSSSRRSDVLSVGSDWWANEKIVAEDGEACEGWPFFSAAHSTSTAR</sequence>
<dbReference type="EnsemblPlants" id="Kaladp0050s0180.1.v1.1">
    <property type="protein sequence ID" value="Kaladp0050s0180.1.v1.1.CDS.1"/>
    <property type="gene ID" value="Kaladp0050s0180.v1.1"/>
</dbReference>
<keyword evidence="3" id="KW-1185">Reference proteome</keyword>
<reference evidence="2" key="1">
    <citation type="submission" date="2021-01" db="UniProtKB">
        <authorList>
            <consortium name="EnsemblPlants"/>
        </authorList>
    </citation>
    <scope>IDENTIFICATION</scope>
</reference>
<dbReference type="Gramene" id="Kaladp0050s0180.1.v1.1">
    <property type="protein sequence ID" value="Kaladp0050s0180.1.v1.1.CDS.1"/>
    <property type="gene ID" value="Kaladp0050s0180.v1.1"/>
</dbReference>
<evidence type="ECO:0000256" key="1">
    <source>
        <dbReference type="SAM" id="MobiDB-lite"/>
    </source>
</evidence>
<feature type="region of interest" description="Disordered" evidence="1">
    <location>
        <begin position="370"/>
        <end position="399"/>
    </location>
</feature>